<name>A0A1I6NVS3_9ACTN</name>
<dbReference type="InterPro" id="IPR036890">
    <property type="entry name" value="HATPase_C_sf"/>
</dbReference>
<dbReference type="InterPro" id="IPR003594">
    <property type="entry name" value="HATPase_dom"/>
</dbReference>
<dbReference type="SUPFAM" id="SSF55874">
    <property type="entry name" value="ATPase domain of HSP90 chaperone/DNA topoisomerase II/histidine kinase"/>
    <property type="match status" value="1"/>
</dbReference>
<keyword evidence="3" id="KW-0808">Transferase</keyword>
<evidence type="ECO:0000313" key="3">
    <source>
        <dbReference type="EMBL" id="SFS32004.1"/>
    </source>
</evidence>
<dbReference type="PANTHER" id="PTHR35526:SF3">
    <property type="entry name" value="ANTI-SIGMA-F FACTOR RSBW"/>
    <property type="match status" value="1"/>
</dbReference>
<dbReference type="Proteomes" id="UP000198873">
    <property type="component" value="Unassembled WGS sequence"/>
</dbReference>
<dbReference type="RefSeq" id="WP_019431624.1">
    <property type="nucleotide sequence ID" value="NZ_CP054938.1"/>
</dbReference>
<proteinExistence type="predicted"/>
<evidence type="ECO:0000313" key="4">
    <source>
        <dbReference type="Proteomes" id="UP000198873"/>
    </source>
</evidence>
<dbReference type="STRING" id="1176198.SAMN05444716_10180"/>
<gene>
    <name evidence="3" type="ORF">SAMN05444716_10180</name>
</gene>
<dbReference type="EMBL" id="FPAB01000001">
    <property type="protein sequence ID" value="SFS32004.1"/>
    <property type="molecule type" value="Genomic_DNA"/>
</dbReference>
<evidence type="ECO:0000256" key="1">
    <source>
        <dbReference type="ARBA" id="ARBA00022527"/>
    </source>
</evidence>
<dbReference type="PANTHER" id="PTHR35526">
    <property type="entry name" value="ANTI-SIGMA-F FACTOR RSBW-RELATED"/>
    <property type="match status" value="1"/>
</dbReference>
<dbReference type="GO" id="GO:0004674">
    <property type="term" value="F:protein serine/threonine kinase activity"/>
    <property type="evidence" value="ECO:0007669"/>
    <property type="project" value="UniProtKB-KW"/>
</dbReference>
<dbReference type="InterPro" id="IPR050267">
    <property type="entry name" value="Anti-sigma-factor_SerPK"/>
</dbReference>
<keyword evidence="1" id="KW-0723">Serine/threonine-protein kinase</keyword>
<accession>A0A1I6NVS3</accession>
<dbReference type="Gene3D" id="3.30.565.10">
    <property type="entry name" value="Histidine kinase-like ATPase, C-terminal domain"/>
    <property type="match status" value="1"/>
</dbReference>
<keyword evidence="3" id="KW-0418">Kinase</keyword>
<organism evidence="3 4">
    <name type="scientific">Streptomyces harbinensis</name>
    <dbReference type="NCBI Taxonomy" id="1176198"/>
    <lineage>
        <taxon>Bacteria</taxon>
        <taxon>Bacillati</taxon>
        <taxon>Actinomycetota</taxon>
        <taxon>Actinomycetes</taxon>
        <taxon>Kitasatosporales</taxon>
        <taxon>Streptomycetaceae</taxon>
        <taxon>Streptomyces</taxon>
    </lineage>
</organism>
<reference evidence="4" key="1">
    <citation type="submission" date="2016-10" db="EMBL/GenBank/DDBJ databases">
        <authorList>
            <person name="Varghese N."/>
            <person name="Submissions S."/>
        </authorList>
    </citation>
    <scope>NUCLEOTIDE SEQUENCE [LARGE SCALE GENOMIC DNA]</scope>
    <source>
        <strain evidence="4">CGMCC 4.7047</strain>
    </source>
</reference>
<dbReference type="Pfam" id="PF13581">
    <property type="entry name" value="HATPase_c_2"/>
    <property type="match status" value="1"/>
</dbReference>
<dbReference type="AlphaFoldDB" id="A0A1I6NVS3"/>
<feature type="domain" description="Histidine kinase/HSP90-like ATPase" evidence="2">
    <location>
        <begin position="17"/>
        <end position="128"/>
    </location>
</feature>
<sequence>MQVQEQVLRTQLEVGPEPSEVRRARHWLRERLAGTGVSPGQVDTLTLLVSELVTNAVVHTGSPAVLRLVMRERACRHPVRLEVADRSALAPRPRSADTDDTCGRGLELVDLLADRWGWQREPAGKRVWCELDCPAAL</sequence>
<protein>
    <submittedName>
        <fullName evidence="3">Anti-sigma regulatory factor (Ser/Thr protein kinase)</fullName>
    </submittedName>
</protein>
<evidence type="ECO:0000259" key="2">
    <source>
        <dbReference type="Pfam" id="PF13581"/>
    </source>
</evidence>
<dbReference type="CDD" id="cd16936">
    <property type="entry name" value="HATPase_RsbW-like"/>
    <property type="match status" value="1"/>
</dbReference>
<keyword evidence="4" id="KW-1185">Reference proteome</keyword>